<protein>
    <recommendedName>
        <fullName evidence="7">Nitrite/Sulfite reductase ferredoxin-like domain-containing protein</fullName>
    </recommendedName>
</protein>
<dbReference type="InterPro" id="IPR051329">
    <property type="entry name" value="NIR_SIR_4Fe-4S"/>
</dbReference>
<dbReference type="PANTHER" id="PTHR32439">
    <property type="entry name" value="FERREDOXIN--NITRITE REDUCTASE, CHLOROPLASTIC"/>
    <property type="match status" value="1"/>
</dbReference>
<keyword evidence="2" id="KW-0349">Heme</keyword>
<proteinExistence type="predicted"/>
<comment type="caution">
    <text evidence="8">The sequence shown here is derived from an EMBL/GenBank/DDBJ whole genome shotgun (WGS) entry which is preliminary data.</text>
</comment>
<keyword evidence="6" id="KW-0411">Iron-sulfur</keyword>
<organism evidence="8 9">
    <name type="scientific">Allokutzneria oryzae</name>
    <dbReference type="NCBI Taxonomy" id="1378989"/>
    <lineage>
        <taxon>Bacteria</taxon>
        <taxon>Bacillati</taxon>
        <taxon>Actinomycetota</taxon>
        <taxon>Actinomycetes</taxon>
        <taxon>Pseudonocardiales</taxon>
        <taxon>Pseudonocardiaceae</taxon>
        <taxon>Allokutzneria</taxon>
    </lineage>
</organism>
<evidence type="ECO:0000256" key="1">
    <source>
        <dbReference type="ARBA" id="ARBA00022485"/>
    </source>
</evidence>
<feature type="domain" description="Nitrite/Sulfite reductase ferredoxin-like" evidence="7">
    <location>
        <begin position="29"/>
        <end position="85"/>
    </location>
</feature>
<dbReference type="EMBL" id="JBHLZU010000027">
    <property type="protein sequence ID" value="MFB9908599.1"/>
    <property type="molecule type" value="Genomic_DNA"/>
</dbReference>
<accession>A0ABV6A8N1</accession>
<sequence>MPADATADRSRRDACPGAVTVHRAADGGLARIRVPGGTLTKAQFKAVLTASAAFGDGQLELTSRANIQIRGLLAGAEARLAERLCAAGLLPSVSHERVRNIIASPLGGDQPLVDELDRELCSWPELADLPGRFLVTIDSRGDVSGLGGDVGLARVGPVGTDWALLLAGQDTGVRVPESQTVTTVIAAAQAFLVERAQQGCAAWRLTELVEGPQRVLRRLALPITRHRVEVRPSLPLATGFAGPRTLVVGAPLGRLDAAQGSELLRVAGSTLRLTPWRSIVLGDVAPGTVVGRDLITDPRSPWHGVTSCAGMPGCVKSLADVRADAAAWLRAEPEPSSRRVHWAGCSRRCGRPQGEVVDVVATAGGYEVDDKYTVDTAAALAVARRDK</sequence>
<gene>
    <name evidence="8" type="ORF">ACFFQA_32080</name>
</gene>
<dbReference type="InterPro" id="IPR005117">
    <property type="entry name" value="NiRdtase/SiRdtase_haem-b_fer"/>
</dbReference>
<evidence type="ECO:0000256" key="3">
    <source>
        <dbReference type="ARBA" id="ARBA00022723"/>
    </source>
</evidence>
<dbReference type="Gene3D" id="3.90.480.10">
    <property type="entry name" value="Sulfite Reductase Hemoprotein,Domain 2"/>
    <property type="match status" value="1"/>
</dbReference>
<keyword evidence="9" id="KW-1185">Reference proteome</keyword>
<keyword evidence="4" id="KW-0560">Oxidoreductase</keyword>
<evidence type="ECO:0000256" key="5">
    <source>
        <dbReference type="ARBA" id="ARBA00023004"/>
    </source>
</evidence>
<evidence type="ECO:0000256" key="2">
    <source>
        <dbReference type="ARBA" id="ARBA00022617"/>
    </source>
</evidence>
<reference evidence="8 9" key="1">
    <citation type="submission" date="2024-09" db="EMBL/GenBank/DDBJ databases">
        <authorList>
            <person name="Sun Q."/>
            <person name="Mori K."/>
        </authorList>
    </citation>
    <scope>NUCLEOTIDE SEQUENCE [LARGE SCALE GENOMIC DNA]</scope>
    <source>
        <strain evidence="8 9">TBRC 7907</strain>
    </source>
</reference>
<evidence type="ECO:0000259" key="7">
    <source>
        <dbReference type="Pfam" id="PF03460"/>
    </source>
</evidence>
<dbReference type="InterPro" id="IPR036136">
    <property type="entry name" value="Nit/Sulf_reduc_fer-like_dom_sf"/>
</dbReference>
<dbReference type="Proteomes" id="UP001589693">
    <property type="component" value="Unassembled WGS sequence"/>
</dbReference>
<evidence type="ECO:0000256" key="4">
    <source>
        <dbReference type="ARBA" id="ARBA00023002"/>
    </source>
</evidence>
<dbReference type="SUPFAM" id="SSF55124">
    <property type="entry name" value="Nitrite/Sulfite reductase N-terminal domain-like"/>
    <property type="match status" value="2"/>
</dbReference>
<dbReference type="InterPro" id="IPR045854">
    <property type="entry name" value="NO2/SO3_Rdtase_4Fe4S_sf"/>
</dbReference>
<name>A0ABV6A8N1_9PSEU</name>
<dbReference type="PANTHER" id="PTHR32439:SF9">
    <property type="entry name" value="BLR3264 PROTEIN"/>
    <property type="match status" value="1"/>
</dbReference>
<keyword evidence="3" id="KW-0479">Metal-binding</keyword>
<keyword evidence="5" id="KW-0408">Iron</keyword>
<evidence type="ECO:0000313" key="9">
    <source>
        <dbReference type="Proteomes" id="UP001589693"/>
    </source>
</evidence>
<dbReference type="RefSeq" id="WP_377860455.1">
    <property type="nucleotide sequence ID" value="NZ_JBHLZU010000027.1"/>
</dbReference>
<evidence type="ECO:0000256" key="6">
    <source>
        <dbReference type="ARBA" id="ARBA00023014"/>
    </source>
</evidence>
<keyword evidence="1" id="KW-0004">4Fe-4S</keyword>
<evidence type="ECO:0000313" key="8">
    <source>
        <dbReference type="EMBL" id="MFB9908599.1"/>
    </source>
</evidence>
<dbReference type="Gene3D" id="3.30.413.10">
    <property type="entry name" value="Sulfite Reductase Hemoprotein, domain 1"/>
    <property type="match status" value="2"/>
</dbReference>
<dbReference type="SUPFAM" id="SSF56014">
    <property type="entry name" value="Nitrite and sulphite reductase 4Fe-4S domain-like"/>
    <property type="match status" value="1"/>
</dbReference>
<dbReference type="Pfam" id="PF03460">
    <property type="entry name" value="NIR_SIR_ferr"/>
    <property type="match status" value="1"/>
</dbReference>